<dbReference type="AlphaFoldDB" id="A0A2S8IPA9"/>
<accession>A0A2S8IPA9</accession>
<dbReference type="RefSeq" id="WP_105422012.1">
    <property type="nucleotide sequence ID" value="NZ_PUIO01000063.1"/>
</dbReference>
<name>A0A2S8IPA9_RHOOP</name>
<proteinExistence type="predicted"/>
<protein>
    <submittedName>
        <fullName evidence="1">Uncharacterized protein</fullName>
    </submittedName>
</protein>
<evidence type="ECO:0000313" key="2">
    <source>
        <dbReference type="Proteomes" id="UP000239290"/>
    </source>
</evidence>
<dbReference type="EMBL" id="PUIO01000063">
    <property type="protein sequence ID" value="PQP16525.1"/>
    <property type="molecule type" value="Genomic_DNA"/>
</dbReference>
<dbReference type="Proteomes" id="UP000239290">
    <property type="component" value="Unassembled WGS sequence"/>
</dbReference>
<organism evidence="1 2">
    <name type="scientific">Rhodococcus opacus</name>
    <name type="common">Nocardia opaca</name>
    <dbReference type="NCBI Taxonomy" id="37919"/>
    <lineage>
        <taxon>Bacteria</taxon>
        <taxon>Bacillati</taxon>
        <taxon>Actinomycetota</taxon>
        <taxon>Actinomycetes</taxon>
        <taxon>Mycobacteriales</taxon>
        <taxon>Nocardiaceae</taxon>
        <taxon>Rhodococcus</taxon>
    </lineage>
</organism>
<evidence type="ECO:0000313" key="1">
    <source>
        <dbReference type="EMBL" id="PQP16525.1"/>
    </source>
</evidence>
<gene>
    <name evidence="1" type="ORF">C5613_36175</name>
</gene>
<comment type="caution">
    <text evidence="1">The sequence shown here is derived from an EMBL/GenBank/DDBJ whole genome shotgun (WGS) entry which is preliminary data.</text>
</comment>
<reference evidence="2" key="1">
    <citation type="submission" date="2018-02" db="EMBL/GenBank/DDBJ databases">
        <title>Draft genome sequencing of Rhodococcus opacus KU647198.</title>
        <authorList>
            <person name="Zheng B.-X."/>
        </authorList>
    </citation>
    <scope>NUCLEOTIDE SEQUENCE [LARGE SCALE GENOMIC DNA]</scope>
    <source>
        <strain evidence="2">04-OD7</strain>
    </source>
</reference>
<sequence>MAQAPDQALIGNILPDLAVTFTLGGACLVGRPIPGAHPEEFGHVAFDPALPPRSAHSPADVQKRIATIDTARGAAGKAHRWGPANMLPTRAYACVESVARWSRHCFGMLYSVHVPG</sequence>